<evidence type="ECO:0000313" key="3">
    <source>
        <dbReference type="Proteomes" id="UP001576776"/>
    </source>
</evidence>
<keyword evidence="3" id="KW-1185">Reference proteome</keyword>
<reference evidence="2 3" key="1">
    <citation type="submission" date="2024-09" db="EMBL/GenBank/DDBJ databases">
        <title>Floridaenema gen nov. (Aerosakkonemataceae, Aerosakkonematales ord. nov., Cyanobacteria) from benthic tropical and subtropical fresh waters, with the description of four new species.</title>
        <authorList>
            <person name="Moretto J.A."/>
            <person name="Berthold D.E."/>
            <person name="Lefler F.W."/>
            <person name="Huang I.-S."/>
            <person name="Laughinghouse H. IV."/>
        </authorList>
    </citation>
    <scope>NUCLEOTIDE SEQUENCE [LARGE SCALE GENOMIC DNA]</scope>
    <source>
        <strain evidence="2 3">BLCC-F154</strain>
    </source>
</reference>
<evidence type="ECO:0000256" key="1">
    <source>
        <dbReference type="SAM" id="MobiDB-lite"/>
    </source>
</evidence>
<dbReference type="RefSeq" id="WP_413256087.1">
    <property type="nucleotide sequence ID" value="NZ_JBHFNS010000019.1"/>
</dbReference>
<dbReference type="Proteomes" id="UP001576776">
    <property type="component" value="Unassembled WGS sequence"/>
</dbReference>
<dbReference type="EMBL" id="JBHFNS010000019">
    <property type="protein sequence ID" value="MFB2934560.1"/>
    <property type="molecule type" value="Genomic_DNA"/>
</dbReference>
<name>A0ABV4Y9H5_9CYAN</name>
<accession>A0ABV4Y9H5</accession>
<gene>
    <name evidence="2" type="ORF">ACE1B6_04720</name>
</gene>
<feature type="region of interest" description="Disordered" evidence="1">
    <location>
        <begin position="8"/>
        <end position="27"/>
    </location>
</feature>
<organism evidence="2 3">
    <name type="scientific">Floridaenema fluviatile BLCC-F154</name>
    <dbReference type="NCBI Taxonomy" id="3153640"/>
    <lineage>
        <taxon>Bacteria</taxon>
        <taxon>Bacillati</taxon>
        <taxon>Cyanobacteriota</taxon>
        <taxon>Cyanophyceae</taxon>
        <taxon>Oscillatoriophycideae</taxon>
        <taxon>Aerosakkonematales</taxon>
        <taxon>Aerosakkonemataceae</taxon>
        <taxon>Floridanema</taxon>
        <taxon>Floridanema fluviatile</taxon>
    </lineage>
</organism>
<protein>
    <submittedName>
        <fullName evidence="2">Uncharacterized protein</fullName>
    </submittedName>
</protein>
<comment type="caution">
    <text evidence="2">The sequence shown here is derived from an EMBL/GenBank/DDBJ whole genome shotgun (WGS) entry which is preliminary data.</text>
</comment>
<evidence type="ECO:0000313" key="2">
    <source>
        <dbReference type="EMBL" id="MFB2934560.1"/>
    </source>
</evidence>
<sequence>MAIDIFFEPRRREEREEEDEEDNIGNQSEYVMRDYSDFLSLAILNQL</sequence>
<proteinExistence type="predicted"/>